<keyword evidence="4" id="KW-1185">Reference proteome</keyword>
<evidence type="ECO:0000313" key="4">
    <source>
        <dbReference type="Proteomes" id="UP000593567"/>
    </source>
</evidence>
<name>A0A7J7JIK3_BUGNE</name>
<feature type="coiled-coil region" evidence="1">
    <location>
        <begin position="338"/>
        <end position="365"/>
    </location>
</feature>
<protein>
    <submittedName>
        <fullName evidence="3">Uncharacterized protein</fullName>
    </submittedName>
</protein>
<accession>A0A7J7JIK3</accession>
<dbReference type="AlphaFoldDB" id="A0A7J7JIK3"/>
<feature type="compositionally biased region" description="Basic and acidic residues" evidence="2">
    <location>
        <begin position="69"/>
        <end position="89"/>
    </location>
</feature>
<feature type="coiled-coil region" evidence="1">
    <location>
        <begin position="206"/>
        <end position="278"/>
    </location>
</feature>
<dbReference type="EMBL" id="VXIV02002458">
    <property type="protein sequence ID" value="KAF6025454.1"/>
    <property type="molecule type" value="Genomic_DNA"/>
</dbReference>
<reference evidence="3" key="1">
    <citation type="submission" date="2020-06" db="EMBL/GenBank/DDBJ databases">
        <title>Draft genome of Bugula neritina, a colonial animal packing powerful symbionts and potential medicines.</title>
        <authorList>
            <person name="Rayko M."/>
        </authorList>
    </citation>
    <scope>NUCLEOTIDE SEQUENCE [LARGE SCALE GENOMIC DNA]</scope>
    <source>
        <strain evidence="3">Kwan_BN1</strain>
    </source>
</reference>
<proteinExistence type="predicted"/>
<organism evidence="3 4">
    <name type="scientific">Bugula neritina</name>
    <name type="common">Brown bryozoan</name>
    <name type="synonym">Sertularia neritina</name>
    <dbReference type="NCBI Taxonomy" id="10212"/>
    <lineage>
        <taxon>Eukaryota</taxon>
        <taxon>Metazoa</taxon>
        <taxon>Spiralia</taxon>
        <taxon>Lophotrochozoa</taxon>
        <taxon>Bryozoa</taxon>
        <taxon>Gymnolaemata</taxon>
        <taxon>Cheilostomatida</taxon>
        <taxon>Flustrina</taxon>
        <taxon>Buguloidea</taxon>
        <taxon>Bugulidae</taxon>
        <taxon>Bugula</taxon>
    </lineage>
</organism>
<feature type="region of interest" description="Disordered" evidence="2">
    <location>
        <begin position="68"/>
        <end position="90"/>
    </location>
</feature>
<keyword evidence="1" id="KW-0175">Coiled coil</keyword>
<comment type="caution">
    <text evidence="3">The sequence shown here is derived from an EMBL/GenBank/DDBJ whole genome shotgun (WGS) entry which is preliminary data.</text>
</comment>
<dbReference type="PANTHER" id="PTHR35838:SF1">
    <property type="entry name" value="TRICHOHYALIN-LIKE"/>
    <property type="match status" value="1"/>
</dbReference>
<dbReference type="PANTHER" id="PTHR35838">
    <property type="entry name" value="CHROMOSOME 21, WHOLE GENOME SHOTGUN SEQUENCE"/>
    <property type="match status" value="1"/>
</dbReference>
<gene>
    <name evidence="3" type="ORF">EB796_016230</name>
</gene>
<evidence type="ECO:0000313" key="3">
    <source>
        <dbReference type="EMBL" id="KAF6025454.1"/>
    </source>
</evidence>
<sequence>MLSQVRVDGKCLTSLYQLKKFVKVSDSSLPTTVYINWFIDNMEYLKELKTNYDQRIYLPLAKLHQHTKMRSEKVNDNNETEKSEEKEPRITSASSVLRFKNDLPDVKDLYDFTEVDNIASRIACLRQHWQLLLEDENEINPTLFSLKSELQLSPQCPKELTNILRLVPDILLKCSTAAALSQLWLVSANSKTFDLETKHNKLLRVKSVLTEKLSGLSEQIKSEEQELQAESTDLELLADREERPNELMSKSHQLDYTIRQLKSKVHFLQVETKKLKENIENVQTSSEKRKEVLKLIHANELQVLKLHQDIQVHVYEKSLLVEDLSIELEVKPCMIRYADQVQSKCEKLEQVIDSKRTEKQKVESALVPVLEDSKRTQDLMSRVNSVEPNKQLSVTNTNVEKNKPQRTILATVVADQY</sequence>
<dbReference type="OrthoDB" id="6121302at2759"/>
<evidence type="ECO:0000256" key="2">
    <source>
        <dbReference type="SAM" id="MobiDB-lite"/>
    </source>
</evidence>
<evidence type="ECO:0000256" key="1">
    <source>
        <dbReference type="SAM" id="Coils"/>
    </source>
</evidence>
<dbReference type="Proteomes" id="UP000593567">
    <property type="component" value="Unassembled WGS sequence"/>
</dbReference>